<name>A0A6L2NBF3_TANCI</name>
<feature type="compositionally biased region" description="Basic and acidic residues" evidence="1">
    <location>
        <begin position="243"/>
        <end position="255"/>
    </location>
</feature>
<feature type="region of interest" description="Disordered" evidence="1">
    <location>
        <begin position="241"/>
        <end position="261"/>
    </location>
</feature>
<evidence type="ECO:0000256" key="1">
    <source>
        <dbReference type="SAM" id="MobiDB-lite"/>
    </source>
</evidence>
<accession>A0A6L2NBF3</accession>
<gene>
    <name evidence="2" type="ORF">Tci_055541</name>
</gene>
<protein>
    <submittedName>
        <fullName evidence="2">Uncharacterized protein</fullName>
    </submittedName>
</protein>
<dbReference type="AlphaFoldDB" id="A0A6L2NBF3"/>
<comment type="caution">
    <text evidence="2">The sequence shown here is derived from an EMBL/GenBank/DDBJ whole genome shotgun (WGS) entry which is preliminary data.</text>
</comment>
<evidence type="ECO:0000313" key="2">
    <source>
        <dbReference type="EMBL" id="GEU83563.1"/>
    </source>
</evidence>
<dbReference type="EMBL" id="BKCJ010008706">
    <property type="protein sequence ID" value="GEU83563.1"/>
    <property type="molecule type" value="Genomic_DNA"/>
</dbReference>
<organism evidence="2">
    <name type="scientific">Tanacetum cinerariifolium</name>
    <name type="common">Dalmatian daisy</name>
    <name type="synonym">Chrysanthemum cinerariifolium</name>
    <dbReference type="NCBI Taxonomy" id="118510"/>
    <lineage>
        <taxon>Eukaryota</taxon>
        <taxon>Viridiplantae</taxon>
        <taxon>Streptophyta</taxon>
        <taxon>Embryophyta</taxon>
        <taxon>Tracheophyta</taxon>
        <taxon>Spermatophyta</taxon>
        <taxon>Magnoliopsida</taxon>
        <taxon>eudicotyledons</taxon>
        <taxon>Gunneridae</taxon>
        <taxon>Pentapetalae</taxon>
        <taxon>asterids</taxon>
        <taxon>campanulids</taxon>
        <taxon>Asterales</taxon>
        <taxon>Asteraceae</taxon>
        <taxon>Asteroideae</taxon>
        <taxon>Anthemideae</taxon>
        <taxon>Anthemidinae</taxon>
        <taxon>Tanacetum</taxon>
    </lineage>
</organism>
<sequence>MTESPLMDLGVAVPIFSLGDDPITCLNKAMAFLTAIGSSRFPSTNNQLRTSSNTRNQATIQDGRVTVQQVQGRQGQIYFGTCYKSNATSSEENNASGQARTEDLDTYDSDCDDISNAKAVLMVNISNYGSDVISKVPHSETCLNDIENQRKEIVDIAAQKLSGNTIVPRMFKLDLVPLAPKLLQNREAYIDYLKHTQEQANILQGIVKQAKAKQPLDNAAKKVVVTPKTMSRKLGLKCSTSIRESKPTGNKKNDRISQTPSRNMKCNISHFQYIQMMDYALWEVIKNDATFPKIQVMEGVTTVMPITSVVDKAQRKLKASKFGEPIRAIRNKADLDTMSIDDLYNNLKVYEPEVKGMSSSNSNTQNMHSINVAFSINIDNLSDAIICAFLASQPNSPQLAHKDLEQIHRDGIEEMDLRWKMDMLTMRTRRDCRAPINQDNKYKESTRRNVLVETPTFIALVSCDGLGGYDWSDQEDEGPNYALMAYTFSSLYTVS</sequence>
<proteinExistence type="predicted"/>
<reference evidence="2" key="1">
    <citation type="journal article" date="2019" name="Sci. Rep.">
        <title>Draft genome of Tanacetum cinerariifolium, the natural source of mosquito coil.</title>
        <authorList>
            <person name="Yamashiro T."/>
            <person name="Shiraishi A."/>
            <person name="Satake H."/>
            <person name="Nakayama K."/>
        </authorList>
    </citation>
    <scope>NUCLEOTIDE SEQUENCE</scope>
</reference>